<evidence type="ECO:0000313" key="3">
    <source>
        <dbReference type="Proteomes" id="UP000807469"/>
    </source>
</evidence>
<evidence type="ECO:0000313" key="2">
    <source>
        <dbReference type="EMBL" id="KAF9476553.1"/>
    </source>
</evidence>
<sequence length="249" mass="27650">MDYSINATAFHESLMENGYTESEEWSTISTNLHVSIFQALLMGKFDYLTYEVTKQPSKHYIVPITVTMLYLCNLAIFGVQWYTTKLQFVDNYTYWDPAFLAMSSRTPLSGATMTVGSIINTTSLVLSDGLLIWRCHNLWNCSFRIISIPVFLTIGEAGEHSSSMKSVPPKLMRSSSVAVDAILAISNIASIPIQHTPTNIPLYVFNSWTSMFVFPLSGISTTIMVARVATLSNDTKSNTTLVPLTGLQS</sequence>
<dbReference type="OrthoDB" id="3226582at2759"/>
<name>A0A9P5YVG9_9AGAR</name>
<feature type="transmembrane region" description="Helical" evidence="1">
    <location>
        <begin position="60"/>
        <end position="82"/>
    </location>
</feature>
<dbReference type="Proteomes" id="UP000807469">
    <property type="component" value="Unassembled WGS sequence"/>
</dbReference>
<proteinExistence type="predicted"/>
<evidence type="ECO:0000256" key="1">
    <source>
        <dbReference type="SAM" id="Phobius"/>
    </source>
</evidence>
<keyword evidence="1" id="KW-0812">Transmembrane</keyword>
<accession>A0A9P5YVG9</accession>
<gene>
    <name evidence="2" type="ORF">BDN70DRAFT_897235</name>
</gene>
<dbReference type="EMBL" id="MU155289">
    <property type="protein sequence ID" value="KAF9476553.1"/>
    <property type="molecule type" value="Genomic_DNA"/>
</dbReference>
<dbReference type="AlphaFoldDB" id="A0A9P5YVG9"/>
<keyword evidence="3" id="KW-1185">Reference proteome</keyword>
<comment type="caution">
    <text evidence="2">The sequence shown here is derived from an EMBL/GenBank/DDBJ whole genome shotgun (WGS) entry which is preliminary data.</text>
</comment>
<organism evidence="2 3">
    <name type="scientific">Pholiota conissans</name>
    <dbReference type="NCBI Taxonomy" id="109636"/>
    <lineage>
        <taxon>Eukaryota</taxon>
        <taxon>Fungi</taxon>
        <taxon>Dikarya</taxon>
        <taxon>Basidiomycota</taxon>
        <taxon>Agaricomycotina</taxon>
        <taxon>Agaricomycetes</taxon>
        <taxon>Agaricomycetidae</taxon>
        <taxon>Agaricales</taxon>
        <taxon>Agaricineae</taxon>
        <taxon>Strophariaceae</taxon>
        <taxon>Pholiota</taxon>
    </lineage>
</organism>
<keyword evidence="1" id="KW-1133">Transmembrane helix</keyword>
<feature type="transmembrane region" description="Helical" evidence="1">
    <location>
        <begin position="205"/>
        <end position="226"/>
    </location>
</feature>
<keyword evidence="1" id="KW-0472">Membrane</keyword>
<reference evidence="2" key="1">
    <citation type="submission" date="2020-11" db="EMBL/GenBank/DDBJ databases">
        <authorList>
            <consortium name="DOE Joint Genome Institute"/>
            <person name="Ahrendt S."/>
            <person name="Riley R."/>
            <person name="Andreopoulos W."/>
            <person name="Labutti K."/>
            <person name="Pangilinan J."/>
            <person name="Ruiz-Duenas F.J."/>
            <person name="Barrasa J.M."/>
            <person name="Sanchez-Garcia M."/>
            <person name="Camarero S."/>
            <person name="Miyauchi S."/>
            <person name="Serrano A."/>
            <person name="Linde D."/>
            <person name="Babiker R."/>
            <person name="Drula E."/>
            <person name="Ayuso-Fernandez I."/>
            <person name="Pacheco R."/>
            <person name="Padilla G."/>
            <person name="Ferreira P."/>
            <person name="Barriuso J."/>
            <person name="Kellner H."/>
            <person name="Castanera R."/>
            <person name="Alfaro M."/>
            <person name="Ramirez L."/>
            <person name="Pisabarro A.G."/>
            <person name="Kuo A."/>
            <person name="Tritt A."/>
            <person name="Lipzen A."/>
            <person name="He G."/>
            <person name="Yan M."/>
            <person name="Ng V."/>
            <person name="Cullen D."/>
            <person name="Martin F."/>
            <person name="Rosso M.-N."/>
            <person name="Henrissat B."/>
            <person name="Hibbett D."/>
            <person name="Martinez A.T."/>
            <person name="Grigoriev I.V."/>
        </authorList>
    </citation>
    <scope>NUCLEOTIDE SEQUENCE</scope>
    <source>
        <strain evidence="2">CIRM-BRFM 674</strain>
    </source>
</reference>
<protein>
    <submittedName>
        <fullName evidence="2">Uncharacterized protein</fullName>
    </submittedName>
</protein>